<proteinExistence type="inferred from homology"/>
<dbReference type="InterPro" id="IPR026057">
    <property type="entry name" value="TBL_C"/>
</dbReference>
<protein>
    <recommendedName>
        <fullName evidence="3">Trichome birefringence-like C-terminal domain-containing protein</fullName>
    </recommendedName>
</protein>
<evidence type="ECO:0000256" key="1">
    <source>
        <dbReference type="ARBA" id="ARBA00007727"/>
    </source>
</evidence>
<feature type="region of interest" description="Disordered" evidence="2">
    <location>
        <begin position="52"/>
        <end position="74"/>
    </location>
</feature>
<evidence type="ECO:0000313" key="4">
    <source>
        <dbReference type="EMBL" id="KAH1047808.1"/>
    </source>
</evidence>
<evidence type="ECO:0000256" key="2">
    <source>
        <dbReference type="SAM" id="MobiDB-lite"/>
    </source>
</evidence>
<dbReference type="GO" id="GO:0016740">
    <property type="term" value="F:transferase activity"/>
    <property type="evidence" value="ECO:0007669"/>
    <property type="project" value="InterPro"/>
</dbReference>
<dbReference type="Pfam" id="PF13839">
    <property type="entry name" value="PC-Esterase"/>
    <property type="match status" value="1"/>
</dbReference>
<keyword evidence="5" id="KW-1185">Reference proteome</keyword>
<dbReference type="AlphaFoldDB" id="A0A9D3ZMS5"/>
<evidence type="ECO:0000259" key="3">
    <source>
        <dbReference type="Pfam" id="PF13839"/>
    </source>
</evidence>
<organism evidence="4 5">
    <name type="scientific">Gossypium stocksii</name>
    <dbReference type="NCBI Taxonomy" id="47602"/>
    <lineage>
        <taxon>Eukaryota</taxon>
        <taxon>Viridiplantae</taxon>
        <taxon>Streptophyta</taxon>
        <taxon>Embryophyta</taxon>
        <taxon>Tracheophyta</taxon>
        <taxon>Spermatophyta</taxon>
        <taxon>Magnoliopsida</taxon>
        <taxon>eudicotyledons</taxon>
        <taxon>Gunneridae</taxon>
        <taxon>Pentapetalae</taxon>
        <taxon>rosids</taxon>
        <taxon>malvids</taxon>
        <taxon>Malvales</taxon>
        <taxon>Malvaceae</taxon>
        <taxon>Malvoideae</taxon>
        <taxon>Gossypium</taxon>
    </lineage>
</organism>
<comment type="caution">
    <text evidence="4">The sequence shown here is derived from an EMBL/GenBank/DDBJ whole genome shotgun (WGS) entry which is preliminary data.</text>
</comment>
<accession>A0A9D3ZMS5</accession>
<feature type="domain" description="Trichome birefringence-like C-terminal" evidence="3">
    <location>
        <begin position="4"/>
        <end position="49"/>
    </location>
</feature>
<comment type="similarity">
    <text evidence="1">Belongs to the PC-esterase family. TBL subfamily.</text>
</comment>
<gene>
    <name evidence="4" type="ORF">J1N35_038592</name>
</gene>
<dbReference type="EMBL" id="JAIQCV010000011">
    <property type="protein sequence ID" value="KAH1047808.1"/>
    <property type="molecule type" value="Genomic_DNA"/>
</dbReference>
<reference evidence="4 5" key="1">
    <citation type="journal article" date="2021" name="Plant Biotechnol. J.">
        <title>Multi-omics assisted identification of the key and species-specific regulatory components of drought-tolerant mechanisms in Gossypium stocksii.</title>
        <authorList>
            <person name="Yu D."/>
            <person name="Ke L."/>
            <person name="Zhang D."/>
            <person name="Wu Y."/>
            <person name="Sun Y."/>
            <person name="Mei J."/>
            <person name="Sun J."/>
            <person name="Sun Y."/>
        </authorList>
    </citation>
    <scope>NUCLEOTIDE SEQUENCE [LARGE SCALE GENOMIC DNA]</scope>
    <source>
        <strain evidence="5">cv. E1</strain>
        <tissue evidence="4">Leaf</tissue>
    </source>
</reference>
<evidence type="ECO:0000313" key="5">
    <source>
        <dbReference type="Proteomes" id="UP000828251"/>
    </source>
</evidence>
<dbReference type="Proteomes" id="UP000828251">
    <property type="component" value="Unassembled WGS sequence"/>
</dbReference>
<sequence length="74" mass="8381">MAYEKVGQVLKLDSISIGHLWLGADVLIFNSYHWWTHSGHFQSAKEWREPSDKGCIKQTEPLKGSTYPGPPIIV</sequence>
<name>A0A9D3ZMS5_9ROSI</name>
<dbReference type="OrthoDB" id="1903747at2759"/>